<organism evidence="1 2">
    <name type="scientific">Austropuccinia psidii MF-1</name>
    <dbReference type="NCBI Taxonomy" id="1389203"/>
    <lineage>
        <taxon>Eukaryota</taxon>
        <taxon>Fungi</taxon>
        <taxon>Dikarya</taxon>
        <taxon>Basidiomycota</taxon>
        <taxon>Pucciniomycotina</taxon>
        <taxon>Pucciniomycetes</taxon>
        <taxon>Pucciniales</taxon>
        <taxon>Sphaerophragmiaceae</taxon>
        <taxon>Austropuccinia</taxon>
    </lineage>
</organism>
<dbReference type="OrthoDB" id="3158924at2759"/>
<name>A0A9Q3FGG2_9BASI</name>
<evidence type="ECO:0000313" key="2">
    <source>
        <dbReference type="Proteomes" id="UP000765509"/>
    </source>
</evidence>
<sequence length="128" mass="14706">MSKANTSTGKRLGNMIQIKEPSRTWEILHMDWVTGLPPVGDRSYNACLVIVERFKWEYKTSINASTNQTPAILEKGWNPKLPQDSLRKDLVELHPTAVGFKGILDRARKHEVSFMEDSFAYAKDKWNK</sequence>
<evidence type="ECO:0000313" key="1">
    <source>
        <dbReference type="EMBL" id="MBW0538679.1"/>
    </source>
</evidence>
<proteinExistence type="predicted"/>
<keyword evidence="2" id="KW-1185">Reference proteome</keyword>
<accession>A0A9Q3FGG2</accession>
<reference evidence="1" key="1">
    <citation type="submission" date="2021-03" db="EMBL/GenBank/DDBJ databases">
        <title>Draft genome sequence of rust myrtle Austropuccinia psidii MF-1, a brazilian biotype.</title>
        <authorList>
            <person name="Quecine M.C."/>
            <person name="Pachon D.M.R."/>
            <person name="Bonatelli M.L."/>
            <person name="Correr F.H."/>
            <person name="Franceschini L.M."/>
            <person name="Leite T.F."/>
            <person name="Margarido G.R.A."/>
            <person name="Almeida C.A."/>
            <person name="Ferrarezi J.A."/>
            <person name="Labate C.A."/>
        </authorList>
    </citation>
    <scope>NUCLEOTIDE SEQUENCE</scope>
    <source>
        <strain evidence="1">MF-1</strain>
    </source>
</reference>
<dbReference type="AlphaFoldDB" id="A0A9Q3FGG2"/>
<dbReference type="EMBL" id="AVOT02043255">
    <property type="protein sequence ID" value="MBW0538679.1"/>
    <property type="molecule type" value="Genomic_DNA"/>
</dbReference>
<gene>
    <name evidence="1" type="ORF">O181_078394</name>
</gene>
<comment type="caution">
    <text evidence="1">The sequence shown here is derived from an EMBL/GenBank/DDBJ whole genome shotgun (WGS) entry which is preliminary data.</text>
</comment>
<protein>
    <submittedName>
        <fullName evidence="1">Uncharacterized protein</fullName>
    </submittedName>
</protein>
<dbReference type="Proteomes" id="UP000765509">
    <property type="component" value="Unassembled WGS sequence"/>
</dbReference>